<dbReference type="GO" id="GO:0004177">
    <property type="term" value="F:aminopeptidase activity"/>
    <property type="evidence" value="ECO:0007669"/>
    <property type="project" value="UniProtKB-UniRule"/>
</dbReference>
<dbReference type="PANTHER" id="PTHR32481">
    <property type="entry name" value="AMINOPEPTIDASE"/>
    <property type="match status" value="1"/>
</dbReference>
<dbReference type="SUPFAM" id="SSF101821">
    <property type="entry name" value="Aminopeptidase/glucanase lid domain"/>
    <property type="match status" value="1"/>
</dbReference>
<reference evidence="9 10" key="1">
    <citation type="submission" date="2019-03" db="EMBL/GenBank/DDBJ databases">
        <title>Draft genome sequence data and analysis of a Fermenting Bacterium, Soehngenia longevitae strain 1933PT, isolated from petroleum reservoir in Azerbaijan.</title>
        <authorList>
            <person name="Grouzdev D.S."/>
            <person name="Bidzhieva S.K."/>
            <person name="Sokolova D.S."/>
            <person name="Tourova T.P."/>
            <person name="Poltaraus A.B."/>
            <person name="Nazina T.N."/>
        </authorList>
    </citation>
    <scope>NUCLEOTIDE SEQUENCE [LARGE SCALE GENOMIC DNA]</scope>
    <source>
        <strain evidence="9 10">1933P</strain>
    </source>
</reference>
<dbReference type="GO" id="GO:0006508">
    <property type="term" value="P:proteolysis"/>
    <property type="evidence" value="ECO:0007669"/>
    <property type="project" value="UniProtKB-KW"/>
</dbReference>
<feature type="binding site" evidence="8">
    <location>
        <position position="314"/>
    </location>
    <ligand>
        <name>Zn(2+)</name>
        <dbReference type="ChEBI" id="CHEBI:29105"/>
        <label>2</label>
    </ligand>
</feature>
<proteinExistence type="inferred from homology"/>
<feature type="binding site" evidence="8">
    <location>
        <position position="175"/>
    </location>
    <ligand>
        <name>Zn(2+)</name>
        <dbReference type="ChEBI" id="CHEBI:29105"/>
        <label>1</label>
    </ligand>
</feature>
<feature type="binding site" evidence="8">
    <location>
        <position position="65"/>
    </location>
    <ligand>
        <name>Zn(2+)</name>
        <dbReference type="ChEBI" id="CHEBI:29105"/>
        <label>1</label>
    </ligand>
</feature>
<evidence type="ECO:0000256" key="8">
    <source>
        <dbReference type="PIRSR" id="PIRSR001123-2"/>
    </source>
</evidence>
<dbReference type="Gene3D" id="3.40.630.10">
    <property type="entry name" value="Zn peptidases"/>
    <property type="match status" value="1"/>
</dbReference>
<evidence type="ECO:0000256" key="7">
    <source>
        <dbReference type="PIRSR" id="PIRSR001123-1"/>
    </source>
</evidence>
<evidence type="ECO:0000313" key="9">
    <source>
        <dbReference type="EMBL" id="TFZ39780.1"/>
    </source>
</evidence>
<dbReference type="PIRSF" id="PIRSF001123">
    <property type="entry name" value="PepA_GA"/>
    <property type="match status" value="1"/>
</dbReference>
<dbReference type="GO" id="GO:0046872">
    <property type="term" value="F:metal ion binding"/>
    <property type="evidence" value="ECO:0007669"/>
    <property type="project" value="UniProtKB-UniRule"/>
</dbReference>
<keyword evidence="3" id="KW-0645">Protease</keyword>
<evidence type="ECO:0000256" key="6">
    <source>
        <dbReference type="PIRNR" id="PIRNR001123"/>
    </source>
</evidence>
<keyword evidence="4 8" id="KW-0479">Metal-binding</keyword>
<dbReference type="SUPFAM" id="SSF53187">
    <property type="entry name" value="Zn-dependent exopeptidases"/>
    <property type="match status" value="1"/>
</dbReference>
<comment type="similarity">
    <text evidence="1 6">Belongs to the peptidase M42 family.</text>
</comment>
<dbReference type="Gene3D" id="2.40.30.40">
    <property type="entry name" value="Peptidase M42, domain 2"/>
    <property type="match status" value="1"/>
</dbReference>
<dbReference type="PANTHER" id="PTHR32481:SF0">
    <property type="entry name" value="AMINOPEPTIDASE YPDE-RELATED"/>
    <property type="match status" value="1"/>
</dbReference>
<evidence type="ECO:0000256" key="3">
    <source>
        <dbReference type="ARBA" id="ARBA00022670"/>
    </source>
</evidence>
<feature type="binding site" evidence="8">
    <location>
        <position position="208"/>
    </location>
    <ligand>
        <name>Zn(2+)</name>
        <dbReference type="ChEBI" id="CHEBI:29105"/>
        <label>2</label>
    </ligand>
</feature>
<evidence type="ECO:0000256" key="2">
    <source>
        <dbReference type="ARBA" id="ARBA00022438"/>
    </source>
</evidence>
<feature type="binding site" evidence="8">
    <location>
        <position position="175"/>
    </location>
    <ligand>
        <name>Zn(2+)</name>
        <dbReference type="ChEBI" id="CHEBI:29105"/>
        <label>2</label>
    </ligand>
</feature>
<organism evidence="9 10">
    <name type="scientific">Soehngenia longivitae</name>
    <dbReference type="NCBI Taxonomy" id="2562294"/>
    <lineage>
        <taxon>Bacteria</taxon>
        <taxon>Bacillati</taxon>
        <taxon>Bacillota</taxon>
        <taxon>Tissierellia</taxon>
        <taxon>Tissierellales</taxon>
        <taxon>Tissierellaceae</taxon>
        <taxon>Soehngenia</taxon>
    </lineage>
</organism>
<dbReference type="CDD" id="cd05656">
    <property type="entry name" value="M42_Frv"/>
    <property type="match status" value="1"/>
</dbReference>
<keyword evidence="10" id="KW-1185">Reference proteome</keyword>
<accession>A0A4Z0D207</accession>
<keyword evidence="2" id="KW-0031">Aminopeptidase</keyword>
<gene>
    <name evidence="9" type="ORF">E4100_07030</name>
</gene>
<feature type="binding site" evidence="8">
    <location>
        <position position="230"/>
    </location>
    <ligand>
        <name>Zn(2+)</name>
        <dbReference type="ChEBI" id="CHEBI:29105"/>
        <label>1</label>
    </ligand>
</feature>
<feature type="active site" description="Proton acceptor" evidence="7">
    <location>
        <position position="207"/>
    </location>
</feature>
<dbReference type="Pfam" id="PF05343">
    <property type="entry name" value="Peptidase_M42"/>
    <property type="match status" value="1"/>
</dbReference>
<dbReference type="InterPro" id="IPR008007">
    <property type="entry name" value="Peptidase_M42"/>
</dbReference>
<sequence length="353" mass="39398">MDIREALMTLTNSYGVSGQEYNLHEMIINIFKDYVDSTEIDSLGNIIFFKKGTNDDGFKIMLAAHMDEIGLMVTKIEDNGFLRFAEVGGIDPRTVVGQEVLVHGSKVIPGVIGTKPPHMIEKEEQEKSLKLKDMIIDTGYSRENLIKYVHIGDFISIKRESMLLSNDRMAGKSMDDRVGVAVLYDLVKRLNSIKHYPDVYMVCTVQEEVTMSGARTSAYSINPDIGIAIDVGFGYTPELKKSETLILGKGPGITLGGNIDNTLRKQLIEVAKEYNIPYQHSIEPGPTGTDGSAIQITKEGIPTLVISVPLRYMHTSVELVDLKDIRFTSILLSNFIKNTKKINYSFVEENLCY</sequence>
<dbReference type="Proteomes" id="UP000298381">
    <property type="component" value="Unassembled WGS sequence"/>
</dbReference>
<evidence type="ECO:0000256" key="4">
    <source>
        <dbReference type="ARBA" id="ARBA00022723"/>
    </source>
</evidence>
<dbReference type="EMBL" id="SRIB01000009">
    <property type="protein sequence ID" value="TFZ39780.1"/>
    <property type="molecule type" value="Genomic_DNA"/>
</dbReference>
<dbReference type="AlphaFoldDB" id="A0A4Z0D207"/>
<dbReference type="InterPro" id="IPR023367">
    <property type="entry name" value="Peptidase_M42_dom2"/>
</dbReference>
<evidence type="ECO:0000313" key="10">
    <source>
        <dbReference type="Proteomes" id="UP000298381"/>
    </source>
</evidence>
<comment type="caution">
    <text evidence="9">The sequence shown here is derived from an EMBL/GenBank/DDBJ whole genome shotgun (WGS) entry which is preliminary data.</text>
</comment>
<name>A0A4Z0D207_9FIRM</name>
<keyword evidence="5" id="KW-0378">Hydrolase</keyword>
<evidence type="ECO:0000256" key="1">
    <source>
        <dbReference type="ARBA" id="ARBA00006272"/>
    </source>
</evidence>
<dbReference type="RefSeq" id="WP_135271332.1">
    <property type="nucleotide sequence ID" value="NZ_SRIB01000009.1"/>
</dbReference>
<dbReference type="OrthoDB" id="9772053at2"/>
<protein>
    <submittedName>
        <fullName evidence="9">M42 family peptidase</fullName>
    </submittedName>
</protein>
<evidence type="ECO:0000256" key="5">
    <source>
        <dbReference type="ARBA" id="ARBA00022801"/>
    </source>
</evidence>
<dbReference type="InterPro" id="IPR051464">
    <property type="entry name" value="Peptidase_M42_aminopept"/>
</dbReference>
<comment type="cofactor">
    <cofactor evidence="8">
        <name>a divalent metal cation</name>
        <dbReference type="ChEBI" id="CHEBI:60240"/>
    </cofactor>
    <text evidence="8">Binds 2 divalent metal cations per subunit.</text>
</comment>